<protein>
    <recommendedName>
        <fullName evidence="3">Aspartyl protease</fullName>
    </recommendedName>
</protein>
<dbReference type="PROSITE" id="PS51257">
    <property type="entry name" value="PROKAR_LIPOPROTEIN"/>
    <property type="match status" value="1"/>
</dbReference>
<gene>
    <name evidence="1" type="ORF">EHQ76_11815</name>
</gene>
<dbReference type="OrthoDB" id="316598at2"/>
<dbReference type="AlphaFoldDB" id="A0A5F2B500"/>
<evidence type="ECO:0000313" key="2">
    <source>
        <dbReference type="Proteomes" id="UP000298429"/>
    </source>
</evidence>
<organism evidence="1 2">
    <name type="scientific">Leptospira barantonii</name>
    <dbReference type="NCBI Taxonomy" id="2023184"/>
    <lineage>
        <taxon>Bacteria</taxon>
        <taxon>Pseudomonadati</taxon>
        <taxon>Spirochaetota</taxon>
        <taxon>Spirochaetia</taxon>
        <taxon>Leptospirales</taxon>
        <taxon>Leptospiraceae</taxon>
        <taxon>Leptospira</taxon>
    </lineage>
</organism>
<dbReference type="InterPro" id="IPR021109">
    <property type="entry name" value="Peptidase_aspartic_dom_sf"/>
</dbReference>
<comment type="caution">
    <text evidence="1">The sequence shown here is derived from an EMBL/GenBank/DDBJ whole genome shotgun (WGS) entry which is preliminary data.</text>
</comment>
<dbReference type="SUPFAM" id="SSF50630">
    <property type="entry name" value="Acid proteases"/>
    <property type="match status" value="1"/>
</dbReference>
<proteinExistence type="predicted"/>
<dbReference type="Proteomes" id="UP000298429">
    <property type="component" value="Unassembled WGS sequence"/>
</dbReference>
<accession>A0A5F2B500</accession>
<sequence length="320" mass="36279">MYQKTYLRIPYSFLIFLFLSCSLIPSKAQITVVSGGVEIILPFYQKNGFRFIQLSLSPDQKPLRFLVDTGSRFSFLDERFFTEQDAKRRIAVTFPGGKDDSYRRIRTVQLYHNSHAIFKDMTVHSHTFSGNLELDGIIGMDSLYEKILILEYPSRIRFLETTGGEFAESMMTEFPGLTQNTMPLRFFSGLPVLEINYGTKDKAVLVLDTGADPSVLELPETIPDIVEETIWSRTVPVINFQGKITHIRTRFVRKLCVLSTSICVDNLEILPSGLPVDFSGVPTGVRIQGILGVNWMNEYRILLDMKRSLIGIVGKDGGKR</sequence>
<reference evidence="1 2" key="1">
    <citation type="journal article" date="2019" name="PLoS Negl. Trop. Dis.">
        <title>Revisiting the worldwide diversity of Leptospira species in the environment.</title>
        <authorList>
            <person name="Vincent A.T."/>
            <person name="Schiettekatte O."/>
            <person name="Bourhy P."/>
            <person name="Veyrier F.J."/>
            <person name="Picardeau M."/>
        </authorList>
    </citation>
    <scope>NUCLEOTIDE SEQUENCE [LARGE SCALE GENOMIC DNA]</scope>
    <source>
        <strain evidence="1 2">201702444</strain>
    </source>
</reference>
<dbReference type="RefSeq" id="WP_135671148.1">
    <property type="nucleotide sequence ID" value="NZ_RQGN01000056.1"/>
</dbReference>
<evidence type="ECO:0008006" key="3">
    <source>
        <dbReference type="Google" id="ProtNLM"/>
    </source>
</evidence>
<evidence type="ECO:0000313" key="1">
    <source>
        <dbReference type="EMBL" id="TGM00612.1"/>
    </source>
</evidence>
<name>A0A5F2B500_9LEPT</name>
<dbReference type="EMBL" id="RQGN01000056">
    <property type="protein sequence ID" value="TGM00612.1"/>
    <property type="molecule type" value="Genomic_DNA"/>
</dbReference>
<dbReference type="Gene3D" id="2.40.70.10">
    <property type="entry name" value="Acid Proteases"/>
    <property type="match status" value="2"/>
</dbReference>